<gene>
    <name evidence="2" type="ORF">BRYFOR_05035</name>
</gene>
<evidence type="ECO:0000256" key="1">
    <source>
        <dbReference type="SAM" id="MobiDB-lite"/>
    </source>
</evidence>
<dbReference type="AlphaFoldDB" id="C6L8U6"/>
<accession>C6L8U6</accession>
<dbReference type="EMBL" id="ACCL02000001">
    <property type="protein sequence ID" value="EET62685.1"/>
    <property type="molecule type" value="Genomic_DNA"/>
</dbReference>
<organism evidence="2 3">
    <name type="scientific">Marvinbryantia formatexigens DSM 14469</name>
    <dbReference type="NCBI Taxonomy" id="478749"/>
    <lineage>
        <taxon>Bacteria</taxon>
        <taxon>Bacillati</taxon>
        <taxon>Bacillota</taxon>
        <taxon>Clostridia</taxon>
        <taxon>Lachnospirales</taxon>
        <taxon>Lachnospiraceae</taxon>
        <taxon>Marvinbryantia</taxon>
    </lineage>
</organism>
<comment type="caution">
    <text evidence="2">The sequence shown here is derived from an EMBL/GenBank/DDBJ whole genome shotgun (WGS) entry which is preliminary data.</text>
</comment>
<feature type="region of interest" description="Disordered" evidence="1">
    <location>
        <begin position="74"/>
        <end position="97"/>
    </location>
</feature>
<sequence>MKLYIKFLQVHVPVKPAPAGFFCRAEMLFKTGFVLYTLQVTADMQLPGDDAWDDRQKPNFIKIKKGDHYDTHNHRNRHITLRDGGSRDAGDTLSAHY</sequence>
<evidence type="ECO:0000313" key="3">
    <source>
        <dbReference type="Proteomes" id="UP000005561"/>
    </source>
</evidence>
<evidence type="ECO:0000313" key="2">
    <source>
        <dbReference type="EMBL" id="EET62685.1"/>
    </source>
</evidence>
<feature type="compositionally biased region" description="Basic and acidic residues" evidence="1">
    <location>
        <begin position="80"/>
        <end position="90"/>
    </location>
</feature>
<proteinExistence type="predicted"/>
<reference evidence="2" key="1">
    <citation type="submission" date="2009-07" db="EMBL/GenBank/DDBJ databases">
        <authorList>
            <person name="Weinstock G."/>
            <person name="Sodergren E."/>
            <person name="Clifton S."/>
            <person name="Fulton L."/>
            <person name="Fulton B."/>
            <person name="Courtney L."/>
            <person name="Fronick C."/>
            <person name="Harrison M."/>
            <person name="Strong C."/>
            <person name="Farmer C."/>
            <person name="Delahaunty K."/>
            <person name="Markovic C."/>
            <person name="Hall O."/>
            <person name="Minx P."/>
            <person name="Tomlinson C."/>
            <person name="Mitreva M."/>
            <person name="Nelson J."/>
            <person name="Hou S."/>
            <person name="Wollam A."/>
            <person name="Pepin K.H."/>
            <person name="Johnson M."/>
            <person name="Bhonagiri V."/>
            <person name="Nash W.E."/>
            <person name="Warren W."/>
            <person name="Chinwalla A."/>
            <person name="Mardis E.R."/>
            <person name="Wilson R.K."/>
        </authorList>
    </citation>
    <scope>NUCLEOTIDE SEQUENCE [LARGE SCALE GENOMIC DNA]</scope>
    <source>
        <strain evidence="2">DSM 14469</strain>
    </source>
</reference>
<keyword evidence="3" id="KW-1185">Reference proteome</keyword>
<dbReference type="Proteomes" id="UP000005561">
    <property type="component" value="Unassembled WGS sequence"/>
</dbReference>
<protein>
    <submittedName>
        <fullName evidence="2">Uncharacterized protein</fullName>
    </submittedName>
</protein>
<name>C6L8U6_9FIRM</name>